<protein>
    <recommendedName>
        <fullName evidence="2">Winged helix-turn-helix domain-containing protein</fullName>
    </recommendedName>
</protein>
<dbReference type="OrthoDB" id="6387921at2"/>
<feature type="compositionally biased region" description="Polar residues" evidence="1">
    <location>
        <begin position="18"/>
        <end position="35"/>
    </location>
</feature>
<gene>
    <name evidence="3" type="ORF">DRW07_02145</name>
</gene>
<accession>A0A3N5YQA1</accession>
<dbReference type="InterPro" id="IPR055245">
    <property type="entry name" value="HTH_proteobacteria"/>
</dbReference>
<name>A0A3N5YQA1_9ALTE</name>
<evidence type="ECO:0000256" key="1">
    <source>
        <dbReference type="SAM" id="MobiDB-lite"/>
    </source>
</evidence>
<reference evidence="3 4" key="1">
    <citation type="submission" date="2018-11" db="EMBL/GenBank/DDBJ databases">
        <authorList>
            <person name="Ye M.-Q."/>
            <person name="Du Z.-J."/>
        </authorList>
    </citation>
    <scope>NUCLEOTIDE SEQUENCE [LARGE SCALE GENOMIC DNA]</scope>
    <source>
        <strain evidence="3 4">U0105</strain>
    </source>
</reference>
<dbReference type="Proteomes" id="UP000275281">
    <property type="component" value="Unassembled WGS sequence"/>
</dbReference>
<organism evidence="3 4">
    <name type="scientific">Alteromonas sediminis</name>
    <dbReference type="NCBI Taxonomy" id="2259342"/>
    <lineage>
        <taxon>Bacteria</taxon>
        <taxon>Pseudomonadati</taxon>
        <taxon>Pseudomonadota</taxon>
        <taxon>Gammaproteobacteria</taxon>
        <taxon>Alteromonadales</taxon>
        <taxon>Alteromonadaceae</taxon>
        <taxon>Alteromonas/Salinimonas group</taxon>
        <taxon>Alteromonas</taxon>
    </lineage>
</organism>
<evidence type="ECO:0000313" key="4">
    <source>
        <dbReference type="Proteomes" id="UP000275281"/>
    </source>
</evidence>
<evidence type="ECO:0000313" key="3">
    <source>
        <dbReference type="EMBL" id="RPJ68231.1"/>
    </source>
</evidence>
<feature type="domain" description="Winged helix-turn-helix" evidence="2">
    <location>
        <begin position="43"/>
        <end position="105"/>
    </location>
</feature>
<proteinExistence type="predicted"/>
<comment type="caution">
    <text evidence="3">The sequence shown here is derived from an EMBL/GenBank/DDBJ whole genome shotgun (WGS) entry which is preliminary data.</text>
</comment>
<sequence length="113" mass="12934">MINRRGQPAVAPAGQQMPIDSTPMQSNQQREYSSAVSQSRAVQMARLLTYLKEHRRITTLQARHLLSIMHPAGRIKELRQEGHKIEMHWVFDFDSAGKKHKQGLYVYKGGKHG</sequence>
<dbReference type="EMBL" id="RPOK01000001">
    <property type="protein sequence ID" value="RPJ68231.1"/>
    <property type="molecule type" value="Genomic_DNA"/>
</dbReference>
<dbReference type="Pfam" id="PF14090">
    <property type="entry name" value="HTH_39"/>
    <property type="match status" value="1"/>
</dbReference>
<dbReference type="AlphaFoldDB" id="A0A3N5YQA1"/>
<dbReference type="RefSeq" id="WP_124026233.1">
    <property type="nucleotide sequence ID" value="NZ_JBHRSN010000005.1"/>
</dbReference>
<feature type="region of interest" description="Disordered" evidence="1">
    <location>
        <begin position="1"/>
        <end position="35"/>
    </location>
</feature>
<evidence type="ECO:0000259" key="2">
    <source>
        <dbReference type="Pfam" id="PF14090"/>
    </source>
</evidence>
<keyword evidence="4" id="KW-1185">Reference proteome</keyword>